<keyword evidence="4" id="KW-0833">Ubl conjugation pathway</keyword>
<keyword evidence="2" id="KW-0597">Phosphoprotein</keyword>
<evidence type="ECO:0000313" key="8">
    <source>
        <dbReference type="EMBL" id="CAL8105381.1"/>
    </source>
</evidence>
<evidence type="ECO:0000313" key="9">
    <source>
        <dbReference type="Proteomes" id="UP001642540"/>
    </source>
</evidence>
<gene>
    <name evidence="8" type="ORF">ODALV1_LOCUS12047</name>
</gene>
<dbReference type="Gene3D" id="3.40.395.10">
    <property type="entry name" value="Adenoviral Proteinase, Chain A"/>
    <property type="match status" value="1"/>
</dbReference>
<dbReference type="EMBL" id="CAXLJM020000036">
    <property type="protein sequence ID" value="CAL8105381.1"/>
    <property type="molecule type" value="Genomic_DNA"/>
</dbReference>
<dbReference type="Pfam" id="PF02902">
    <property type="entry name" value="Peptidase_C48"/>
    <property type="match status" value="1"/>
</dbReference>
<evidence type="ECO:0000256" key="3">
    <source>
        <dbReference type="ARBA" id="ARBA00022670"/>
    </source>
</evidence>
<name>A0ABP1QN14_9HEXA</name>
<evidence type="ECO:0000256" key="1">
    <source>
        <dbReference type="ARBA" id="ARBA00005234"/>
    </source>
</evidence>
<feature type="compositionally biased region" description="Basic and acidic residues" evidence="6">
    <location>
        <begin position="469"/>
        <end position="484"/>
    </location>
</feature>
<evidence type="ECO:0000256" key="5">
    <source>
        <dbReference type="ARBA" id="ARBA00022801"/>
    </source>
</evidence>
<dbReference type="PROSITE" id="PS50600">
    <property type="entry name" value="ULP_PROTEASE"/>
    <property type="match status" value="1"/>
</dbReference>
<feature type="compositionally biased region" description="Polar residues" evidence="6">
    <location>
        <begin position="1"/>
        <end position="16"/>
    </location>
</feature>
<keyword evidence="3" id="KW-0645">Protease</keyword>
<evidence type="ECO:0000256" key="2">
    <source>
        <dbReference type="ARBA" id="ARBA00022553"/>
    </source>
</evidence>
<comment type="caution">
    <text evidence="8">The sequence shown here is derived from an EMBL/GenBank/DDBJ whole genome shotgun (WGS) entry which is preliminary data.</text>
</comment>
<keyword evidence="5" id="KW-0378">Hydrolase</keyword>
<feature type="region of interest" description="Disordered" evidence="6">
    <location>
        <begin position="451"/>
        <end position="499"/>
    </location>
</feature>
<dbReference type="InterPro" id="IPR051947">
    <property type="entry name" value="Sentrin-specific_protease"/>
</dbReference>
<comment type="similarity">
    <text evidence="1">Belongs to the peptidase C48 family.</text>
</comment>
<evidence type="ECO:0000256" key="6">
    <source>
        <dbReference type="SAM" id="MobiDB-lite"/>
    </source>
</evidence>
<feature type="compositionally biased region" description="Basic and acidic residues" evidence="6">
    <location>
        <begin position="42"/>
        <end position="54"/>
    </location>
</feature>
<dbReference type="InterPro" id="IPR038765">
    <property type="entry name" value="Papain-like_cys_pep_sf"/>
</dbReference>
<evidence type="ECO:0000256" key="4">
    <source>
        <dbReference type="ARBA" id="ARBA00022786"/>
    </source>
</evidence>
<dbReference type="InterPro" id="IPR003653">
    <property type="entry name" value="Peptidase_C48_C"/>
</dbReference>
<organism evidence="8 9">
    <name type="scientific">Orchesella dallaii</name>
    <dbReference type="NCBI Taxonomy" id="48710"/>
    <lineage>
        <taxon>Eukaryota</taxon>
        <taxon>Metazoa</taxon>
        <taxon>Ecdysozoa</taxon>
        <taxon>Arthropoda</taxon>
        <taxon>Hexapoda</taxon>
        <taxon>Collembola</taxon>
        <taxon>Entomobryomorpha</taxon>
        <taxon>Entomobryoidea</taxon>
        <taxon>Orchesellidae</taxon>
        <taxon>Orchesellinae</taxon>
        <taxon>Orchesella</taxon>
    </lineage>
</organism>
<sequence length="640" mass="72111">MSTAHPSSATINQANNMAGGKGLANNLSPHKGSFSKRRKKERRDEDPTPKKINETRKALVEPYIVLQCRSVSIGFYKVTTSDTGCDIPVVFTKMGLVFTLPHAKEGRRMKKINVLYTKILHIMHLNETPPMILLMTRPMPARSLRDALGFNMNPDLESSKYRCLTTGCLTTNYITLVSSDIDDDIVNLIQSLIRSPPPKLDYNSKISLLHCVKPNKHKRSFSYMNYSPGSPPTSKIVSTTSVVSRVNDQSSAIISSKTPSSSSSSASTVQPIASSSICSRFPAPISIPVENQDSESAVLFYPGSNGVKIAICPNDINRLQPNTYFNDVLIAFWLAVIQTELLSDNNKNRTFVFDSFFYTKLTEKGKKRAATDGSQTYGERMHARVERMTKNVDIFEKDFLIVPINQNNHWLIAIICFPGLQGYHDYNTLERLSNQKRMKVYKTRSGKLYHPKNHPVACGSAATEDPDETDSKNDEYSLSRESTRKTGIKQGRSGTGDGLKLKSKYGQRVKYPCILIFDSLASEPGGPIFSTLREYLKIEYKTRKHADRIFDKKTMPGRIPKVPQQSNQSDCGLFLLQYVESFFSSPIETLNRSLKNWFQTSIVENKRREIYDFILKKVEELCPQNLVRIPTLNFEPGDNS</sequence>
<feature type="domain" description="Ubiquitin-like protease family profile" evidence="7">
    <location>
        <begin position="309"/>
        <end position="582"/>
    </location>
</feature>
<evidence type="ECO:0000259" key="7">
    <source>
        <dbReference type="PROSITE" id="PS50600"/>
    </source>
</evidence>
<protein>
    <recommendedName>
        <fullName evidence="7">Ubiquitin-like protease family profile domain-containing protein</fullName>
    </recommendedName>
</protein>
<dbReference type="PANTHER" id="PTHR46896:SF3">
    <property type="entry name" value="FI06413P-RELATED"/>
    <property type="match status" value="1"/>
</dbReference>
<dbReference type="PANTHER" id="PTHR46896">
    <property type="entry name" value="SENTRIN-SPECIFIC PROTEASE"/>
    <property type="match status" value="1"/>
</dbReference>
<accession>A0ABP1QN14</accession>
<proteinExistence type="inferred from homology"/>
<reference evidence="8 9" key="1">
    <citation type="submission" date="2024-08" db="EMBL/GenBank/DDBJ databases">
        <authorList>
            <person name="Cucini C."/>
            <person name="Frati F."/>
        </authorList>
    </citation>
    <scope>NUCLEOTIDE SEQUENCE [LARGE SCALE GENOMIC DNA]</scope>
</reference>
<dbReference type="Proteomes" id="UP001642540">
    <property type="component" value="Unassembled WGS sequence"/>
</dbReference>
<dbReference type="SUPFAM" id="SSF54001">
    <property type="entry name" value="Cysteine proteinases"/>
    <property type="match status" value="1"/>
</dbReference>
<keyword evidence="9" id="KW-1185">Reference proteome</keyword>
<feature type="region of interest" description="Disordered" evidence="6">
    <location>
        <begin position="1"/>
        <end position="54"/>
    </location>
</feature>